<feature type="domain" description="Glycosyltransferase subfamily 4-like N-terminal" evidence="12">
    <location>
        <begin position="14"/>
        <end position="180"/>
    </location>
</feature>
<comment type="function">
    <text evidence="10">Mannosylates Man(2)GlcNAc(2)-dolichol diphosphate and Man(1)GlcNAc(2)-dolichol diphosphate to form Man(3)GlcNAc(2)-dolichol diphosphate.</text>
</comment>
<reference evidence="13" key="1">
    <citation type="submission" date="2017-01" db="EMBL/GenBank/DDBJ databases">
        <title>A deep insight into the sialotranscriptome of adult male and female Cluex tarsalis mosquitoes.</title>
        <authorList>
            <person name="Ribeiro J.M."/>
            <person name="Moreira F."/>
            <person name="Bernard K.A."/>
            <person name="Calvo E."/>
        </authorList>
    </citation>
    <scope>NUCLEOTIDE SEQUENCE</scope>
    <source>
        <strain evidence="13">Kern County</strain>
        <tissue evidence="13">Salivary glands</tissue>
    </source>
</reference>
<dbReference type="AlphaFoldDB" id="A0A1Q3G0L9"/>
<sequence length="421" mass="48039">MVRVLFVHPDLGLGGAERLVVDAALALQAKGHTVSFLTNHHDPERCFEETRPGGKLAVTIVGGWIPRDIFGRFYAVCAYVRMVYAAFYFSLCLSKRERFDVVFCDLISAGIPIFRLARQRPKVLFYCHYPDQLLSAPGSLLKKWYRMPLNYLEEVTTGQADGILVNSKFTARVFKETFKRIPVDPDILYPSLNTSYFDETLLEERDKLAGIPEEHFVFLSINRYERKKNLPLALHAFRKLQELVPAQDWHKVLLIMAGGYDERVLENVEHFDELEELAEDLGLRPKVRLLRSPNDREKLFLLQRAQAIVYTPQNEHFGIVPLEGMYLGKPVIAANSGGPTETIIHDQTGFLCEPTPEQFSAAMAKLVRDRHHGERLGQMGRKRVQQRFSFDAFATKLDNVVTELVVAEKEVTGGMTTRKQK</sequence>
<evidence type="ECO:0000256" key="9">
    <source>
        <dbReference type="ARBA" id="ARBA00045104"/>
    </source>
</evidence>
<dbReference type="PANTHER" id="PTHR45918:SF1">
    <property type="entry name" value="ALPHA-1,3_1,6-MANNOSYLTRANSFERASE ALG2"/>
    <property type="match status" value="1"/>
</dbReference>
<comment type="pathway">
    <text evidence="1 10">Protein modification; protein glycosylation.</text>
</comment>
<dbReference type="GO" id="GO:0004378">
    <property type="term" value="F:GDP-Man:Man(1)GlcNAc(2)-PP-Dol alpha-1,3-mannosyltransferase activity"/>
    <property type="evidence" value="ECO:0007669"/>
    <property type="project" value="UniProtKB-UniRule"/>
</dbReference>
<dbReference type="SUPFAM" id="SSF53756">
    <property type="entry name" value="UDP-Glycosyltransferase/glycogen phosphorylase"/>
    <property type="match status" value="1"/>
</dbReference>
<feature type="domain" description="Glycosyl transferase family 1" evidence="11">
    <location>
        <begin position="209"/>
        <end position="383"/>
    </location>
</feature>
<evidence type="ECO:0000256" key="6">
    <source>
        <dbReference type="ARBA" id="ARBA00022989"/>
    </source>
</evidence>
<dbReference type="GO" id="GO:0005789">
    <property type="term" value="C:endoplasmic reticulum membrane"/>
    <property type="evidence" value="ECO:0007669"/>
    <property type="project" value="UniProtKB-SubCell"/>
</dbReference>
<dbReference type="EC" id="2.4.1.132" evidence="10"/>
<evidence type="ECO:0000256" key="8">
    <source>
        <dbReference type="ARBA" id="ARBA00045103"/>
    </source>
</evidence>
<evidence type="ECO:0000259" key="12">
    <source>
        <dbReference type="Pfam" id="PF13439"/>
    </source>
</evidence>
<comment type="catalytic activity">
    <reaction evidence="9 10">
        <text>an alpha-D-Man-(1-&gt;3)-beta-D-Man-(1-&gt;4)-beta-D-GlcNAc-(1-&gt;4)-alpha-D-GlcNAc-diphospho-di-trans,poly-cis-dolichol + GDP-alpha-D-mannose = an alpha-D-Man-(1-&gt;3)-[alpha-D-Man-(1-&gt;6)]-beta-D-Man-(1-&gt;4)-beta-D-GlcNAc-(1-&gt;4)-alpha-D-GlcNAc-diphospho-di-trans,poly-cis-dolichol + GDP + H(+)</text>
        <dbReference type="Rhea" id="RHEA:29519"/>
        <dbReference type="Rhea" id="RHEA-COMP:19513"/>
        <dbReference type="Rhea" id="RHEA-COMP:19515"/>
        <dbReference type="ChEBI" id="CHEBI:15378"/>
        <dbReference type="ChEBI" id="CHEBI:57527"/>
        <dbReference type="ChEBI" id="CHEBI:58189"/>
        <dbReference type="ChEBI" id="CHEBI:132510"/>
        <dbReference type="ChEBI" id="CHEBI:132511"/>
        <dbReference type="EC" id="2.4.1.257"/>
    </reaction>
    <physiologicalReaction direction="left-to-right" evidence="9 10">
        <dbReference type="Rhea" id="RHEA:29520"/>
    </physiologicalReaction>
</comment>
<dbReference type="InterPro" id="IPR001296">
    <property type="entry name" value="Glyco_trans_1"/>
</dbReference>
<comment type="similarity">
    <text evidence="10">Belongs to the glycosyltransferase group 1 family.</text>
</comment>
<organism evidence="13">
    <name type="scientific">Culex tarsalis</name>
    <name type="common">Encephalitis mosquito</name>
    <dbReference type="NCBI Taxonomy" id="7177"/>
    <lineage>
        <taxon>Eukaryota</taxon>
        <taxon>Metazoa</taxon>
        <taxon>Ecdysozoa</taxon>
        <taxon>Arthropoda</taxon>
        <taxon>Hexapoda</taxon>
        <taxon>Insecta</taxon>
        <taxon>Pterygota</taxon>
        <taxon>Neoptera</taxon>
        <taxon>Endopterygota</taxon>
        <taxon>Diptera</taxon>
        <taxon>Nematocera</taxon>
        <taxon>Culicoidea</taxon>
        <taxon>Culicidae</taxon>
        <taxon>Culicinae</taxon>
        <taxon>Culicini</taxon>
        <taxon>Culex</taxon>
        <taxon>Culex</taxon>
    </lineage>
</organism>
<keyword evidence="4" id="KW-0812">Transmembrane</keyword>
<keyword evidence="7" id="KW-0472">Membrane</keyword>
<dbReference type="UniPathway" id="UPA00378"/>
<evidence type="ECO:0000256" key="2">
    <source>
        <dbReference type="ARBA" id="ARBA00022676"/>
    </source>
</evidence>
<evidence type="ECO:0000313" key="13">
    <source>
        <dbReference type="EMBL" id="JAV33316.1"/>
    </source>
</evidence>
<name>A0A1Q3G0L9_CULTA</name>
<proteinExistence type="inferred from homology"/>
<keyword evidence="3 10" id="KW-0808">Transferase</keyword>
<dbReference type="EC" id="2.4.1.257" evidence="10"/>
<dbReference type="FunFam" id="3.40.50.2000:FF:000266">
    <property type="entry name" value="ALG2, alpha-1,3/1,6-mannosyltransferase"/>
    <property type="match status" value="1"/>
</dbReference>
<dbReference type="EMBL" id="GFDL01001729">
    <property type="protein sequence ID" value="JAV33316.1"/>
    <property type="molecule type" value="Transcribed_RNA"/>
</dbReference>
<dbReference type="InterPro" id="IPR027054">
    <property type="entry name" value="ALG2"/>
</dbReference>
<dbReference type="Pfam" id="PF13439">
    <property type="entry name" value="Glyco_transf_4"/>
    <property type="match status" value="1"/>
</dbReference>
<accession>A0A1Q3G0L9</accession>
<evidence type="ECO:0000256" key="1">
    <source>
        <dbReference type="ARBA" id="ARBA00004922"/>
    </source>
</evidence>
<comment type="catalytic activity">
    <reaction evidence="8 10">
        <text>a beta-D-Man-(1-&gt;4)-beta-D-GlcNAc-(1-&gt;4)-alpha-D-GlcNAc-diphospho-di-trans,poly-cis-dolichol + GDP-alpha-D-mannose = an alpha-D-Man-(1-&gt;3)-beta-D-Man-(1-&gt;4)-beta-D-GlcNAc-(1-&gt;4)-alpha-D-GlcNAc-diphospho-di-trans,poly-cis-dolichol + GDP + H(+)</text>
        <dbReference type="Rhea" id="RHEA:29515"/>
        <dbReference type="Rhea" id="RHEA-COMP:19511"/>
        <dbReference type="Rhea" id="RHEA-COMP:19513"/>
        <dbReference type="ChEBI" id="CHEBI:15378"/>
        <dbReference type="ChEBI" id="CHEBI:57527"/>
        <dbReference type="ChEBI" id="CHEBI:58189"/>
        <dbReference type="ChEBI" id="CHEBI:58472"/>
        <dbReference type="ChEBI" id="CHEBI:132510"/>
        <dbReference type="EC" id="2.4.1.132"/>
    </reaction>
    <physiologicalReaction direction="left-to-right" evidence="8 10">
        <dbReference type="Rhea" id="RHEA:29516"/>
    </physiologicalReaction>
</comment>
<dbReference type="CDD" id="cd03805">
    <property type="entry name" value="GT4_ALG2-like"/>
    <property type="match status" value="1"/>
</dbReference>
<dbReference type="InterPro" id="IPR028098">
    <property type="entry name" value="Glyco_trans_4-like_N"/>
</dbReference>
<evidence type="ECO:0000256" key="10">
    <source>
        <dbReference type="RuleBase" id="RU367136"/>
    </source>
</evidence>
<dbReference type="Pfam" id="PF00534">
    <property type="entry name" value="Glycos_transf_1"/>
    <property type="match status" value="1"/>
</dbReference>
<comment type="subcellular location">
    <subcellularLocation>
        <location evidence="10">Endoplasmic reticulum membrane</location>
        <topology evidence="10">Single-pass membrane protein</topology>
    </subcellularLocation>
</comment>
<keyword evidence="6" id="KW-1133">Transmembrane helix</keyword>
<keyword evidence="2 10" id="KW-0328">Glycosyltransferase</keyword>
<evidence type="ECO:0000259" key="11">
    <source>
        <dbReference type="Pfam" id="PF00534"/>
    </source>
</evidence>
<dbReference type="PANTHER" id="PTHR45918">
    <property type="entry name" value="ALPHA-1,3/1,6-MANNOSYLTRANSFERASE ALG2"/>
    <property type="match status" value="1"/>
</dbReference>
<dbReference type="GO" id="GO:0102704">
    <property type="term" value="F:GDP-Man:Man(2)GlcNAc(2)-PP-Dol alpha-1,6-mannosyltransferase activity"/>
    <property type="evidence" value="ECO:0007669"/>
    <property type="project" value="UniProtKB-UniRule"/>
</dbReference>
<evidence type="ECO:0000256" key="3">
    <source>
        <dbReference type="ARBA" id="ARBA00022679"/>
    </source>
</evidence>
<evidence type="ECO:0000256" key="4">
    <source>
        <dbReference type="ARBA" id="ARBA00022692"/>
    </source>
</evidence>
<evidence type="ECO:0000256" key="5">
    <source>
        <dbReference type="ARBA" id="ARBA00022824"/>
    </source>
</evidence>
<evidence type="ECO:0000256" key="7">
    <source>
        <dbReference type="ARBA" id="ARBA00023136"/>
    </source>
</evidence>
<dbReference type="Gene3D" id="3.40.50.2000">
    <property type="entry name" value="Glycogen Phosphorylase B"/>
    <property type="match status" value="2"/>
</dbReference>
<protein>
    <recommendedName>
        <fullName evidence="10">Alpha-1,3/1,6-mannosyltransferase ALG2</fullName>
        <ecNumber evidence="10">2.4.1.132</ecNumber>
        <ecNumber evidence="10">2.4.1.257</ecNumber>
    </recommendedName>
    <alternativeName>
        <fullName evidence="10">GDP-Man:Man(1)GlcNAc(2)-PP-Dol alpha-1,3-mannosyltransferase</fullName>
    </alternativeName>
</protein>
<keyword evidence="5" id="KW-0256">Endoplasmic reticulum</keyword>